<dbReference type="InterPro" id="IPR000304">
    <property type="entry name" value="Pyrroline-COOH_reductase"/>
</dbReference>
<evidence type="ECO:0000256" key="6">
    <source>
        <dbReference type="NCBIfam" id="TIGR00112"/>
    </source>
</evidence>
<evidence type="ECO:0000313" key="10">
    <source>
        <dbReference type="EMBL" id="MBJ8326387.1"/>
    </source>
</evidence>
<evidence type="ECO:0000256" key="3">
    <source>
        <dbReference type="ARBA" id="ARBA00022857"/>
    </source>
</evidence>
<dbReference type="PIRSF" id="PIRSF000193">
    <property type="entry name" value="Pyrrol-5-carb_rd"/>
    <property type="match status" value="1"/>
</dbReference>
<evidence type="ECO:0000256" key="1">
    <source>
        <dbReference type="ARBA" id="ARBA00005525"/>
    </source>
</evidence>
<comment type="similarity">
    <text evidence="1 5 7">Belongs to the pyrroline-5-carboxylate reductase family.</text>
</comment>
<comment type="catalytic activity">
    <reaction evidence="5 7">
        <text>L-proline + NADP(+) = (S)-1-pyrroline-5-carboxylate + NADPH + 2 H(+)</text>
        <dbReference type="Rhea" id="RHEA:14109"/>
        <dbReference type="ChEBI" id="CHEBI:15378"/>
        <dbReference type="ChEBI" id="CHEBI:17388"/>
        <dbReference type="ChEBI" id="CHEBI:57783"/>
        <dbReference type="ChEBI" id="CHEBI:58349"/>
        <dbReference type="ChEBI" id="CHEBI:60039"/>
        <dbReference type="EC" id="1.5.1.2"/>
    </reaction>
</comment>
<reference evidence="10 11" key="1">
    <citation type="journal article" date="2021" name="Int. J. Syst. Evol. Microbiol.">
        <title>Streptococcus vicugnae sp. nov., isolated from faeces of alpacas (Vicugna pacos) and cattle (Bos taurus), Streptococcus zalophi sp. nov., and Streptococcus pacificus sp. nov., isolated from respiratory tract of California sea lions (Zalophus californianus).</title>
        <authorList>
            <person name="Volokhov D.V."/>
            <person name="Zagorodnyaya T.A."/>
            <person name="Shen Z."/>
            <person name="Blom J."/>
            <person name="Furtak V.A."/>
            <person name="Eisenberg T."/>
            <person name="Fan P."/>
            <person name="Jeong K.C."/>
            <person name="Gao Y."/>
            <person name="Zhang S."/>
            <person name="Amselle M."/>
        </authorList>
    </citation>
    <scope>NUCLEOTIDE SEQUENCE [LARGE SCALE GENOMIC DNA]</scope>
    <source>
        <strain evidence="10 11">CSL7591</strain>
    </source>
</reference>
<organism evidence="10 11">
    <name type="scientific">Streptococcus pacificus</name>
    <dbReference type="NCBI Taxonomy" id="2740577"/>
    <lineage>
        <taxon>Bacteria</taxon>
        <taxon>Bacillati</taxon>
        <taxon>Bacillota</taxon>
        <taxon>Bacilli</taxon>
        <taxon>Lactobacillales</taxon>
        <taxon>Streptococcaceae</taxon>
        <taxon>Streptococcus</taxon>
    </lineage>
</organism>
<dbReference type="Proteomes" id="UP000653045">
    <property type="component" value="Unassembled WGS sequence"/>
</dbReference>
<accession>A0ABS0ZK98</accession>
<dbReference type="Pfam" id="PF03807">
    <property type="entry name" value="F420_oxidored"/>
    <property type="match status" value="1"/>
</dbReference>
<dbReference type="InterPro" id="IPR036291">
    <property type="entry name" value="NAD(P)-bd_dom_sf"/>
</dbReference>
<evidence type="ECO:0000259" key="8">
    <source>
        <dbReference type="Pfam" id="PF03807"/>
    </source>
</evidence>
<dbReference type="Gene3D" id="1.10.3730.10">
    <property type="entry name" value="ProC C-terminal domain-like"/>
    <property type="match status" value="1"/>
</dbReference>
<dbReference type="Gene3D" id="3.40.50.720">
    <property type="entry name" value="NAD(P)-binding Rossmann-like Domain"/>
    <property type="match status" value="1"/>
</dbReference>
<sequence>MKIGIIGVGKMATAIIQGLKPLEIELLISQSHYDKTKKVAKALGVAPAKSHQELIEASDLVILGIKPQQFPDVLKPLTMTKPVMSMAAGITLSDLATLTSKKIPLIRIMPNLNAQIGKSTTAICFNDLVDEDLKGLAMTITNAFGHSFEISEEAFDTFTALAGSSPAYLYQFIEAMVAAGEKEGFDAKLALTIVSQTFLASSQMLLESQETPRDLITKIASPGGTTQAGLDSLKENHFSETIKTAIDATIKKAKNI</sequence>
<evidence type="ECO:0000259" key="9">
    <source>
        <dbReference type="Pfam" id="PF14748"/>
    </source>
</evidence>
<comment type="caution">
    <text evidence="10">The sequence shown here is derived from an EMBL/GenBank/DDBJ whole genome shotgun (WGS) entry which is preliminary data.</text>
</comment>
<dbReference type="Pfam" id="PF14748">
    <property type="entry name" value="P5CR_dimer"/>
    <property type="match status" value="1"/>
</dbReference>
<keyword evidence="5 7" id="KW-0028">Amino-acid biosynthesis</keyword>
<comment type="catalytic activity">
    <reaction evidence="5">
        <text>L-proline + NAD(+) = (S)-1-pyrroline-5-carboxylate + NADH + 2 H(+)</text>
        <dbReference type="Rhea" id="RHEA:14105"/>
        <dbReference type="ChEBI" id="CHEBI:15378"/>
        <dbReference type="ChEBI" id="CHEBI:17388"/>
        <dbReference type="ChEBI" id="CHEBI:57540"/>
        <dbReference type="ChEBI" id="CHEBI:57945"/>
        <dbReference type="ChEBI" id="CHEBI:60039"/>
        <dbReference type="EC" id="1.5.1.2"/>
    </reaction>
</comment>
<evidence type="ECO:0000256" key="2">
    <source>
        <dbReference type="ARBA" id="ARBA00022650"/>
    </source>
</evidence>
<feature type="domain" description="Pyrroline-5-carboxylate reductase dimerisation" evidence="9">
    <location>
        <begin position="152"/>
        <end position="255"/>
    </location>
</feature>
<proteinExistence type="inferred from homology"/>
<feature type="domain" description="Pyrroline-5-carboxylate reductase catalytic N-terminal" evidence="8">
    <location>
        <begin position="2"/>
        <end position="89"/>
    </location>
</feature>
<comment type="subcellular location">
    <subcellularLocation>
        <location evidence="5">Cytoplasm</location>
    </subcellularLocation>
</comment>
<dbReference type="InterPro" id="IPR028939">
    <property type="entry name" value="P5C_Rdtase_cat_N"/>
</dbReference>
<evidence type="ECO:0000256" key="7">
    <source>
        <dbReference type="RuleBase" id="RU003903"/>
    </source>
</evidence>
<keyword evidence="11" id="KW-1185">Reference proteome</keyword>
<dbReference type="RefSeq" id="WP_199576025.1">
    <property type="nucleotide sequence ID" value="NZ_JAENBO010000006.1"/>
</dbReference>
<evidence type="ECO:0000256" key="5">
    <source>
        <dbReference type="HAMAP-Rule" id="MF_01925"/>
    </source>
</evidence>
<dbReference type="InterPro" id="IPR029036">
    <property type="entry name" value="P5CR_dimer"/>
</dbReference>
<dbReference type="SUPFAM" id="SSF48179">
    <property type="entry name" value="6-phosphogluconate dehydrogenase C-terminal domain-like"/>
    <property type="match status" value="1"/>
</dbReference>
<dbReference type="PROSITE" id="PS00521">
    <property type="entry name" value="P5CR"/>
    <property type="match status" value="1"/>
</dbReference>
<keyword evidence="3 5" id="KW-0521">NADP</keyword>
<gene>
    <name evidence="5" type="primary">proC</name>
    <name evidence="10" type="ORF">JHK62_06850</name>
</gene>
<keyword evidence="2 5" id="KW-0641">Proline biosynthesis</keyword>
<dbReference type="SUPFAM" id="SSF51735">
    <property type="entry name" value="NAD(P)-binding Rossmann-fold domains"/>
    <property type="match status" value="1"/>
</dbReference>
<dbReference type="HAMAP" id="MF_01925">
    <property type="entry name" value="P5C_reductase"/>
    <property type="match status" value="1"/>
</dbReference>
<keyword evidence="4 5" id="KW-0560">Oxidoreductase</keyword>
<keyword evidence="5" id="KW-0963">Cytoplasm</keyword>
<name>A0ABS0ZK98_9STRE</name>
<comment type="function">
    <text evidence="5">Catalyzes the reduction of 1-pyrroline-5-carboxylate (PCA) to L-proline.</text>
</comment>
<comment type="pathway">
    <text evidence="5 7">Amino-acid biosynthesis; L-proline biosynthesis; L-proline from L-glutamate 5-semialdehyde: step 1/1.</text>
</comment>
<dbReference type="EMBL" id="JAENBO010000006">
    <property type="protein sequence ID" value="MBJ8326387.1"/>
    <property type="molecule type" value="Genomic_DNA"/>
</dbReference>
<evidence type="ECO:0000313" key="11">
    <source>
        <dbReference type="Proteomes" id="UP000653045"/>
    </source>
</evidence>
<dbReference type="EC" id="1.5.1.2" evidence="5 6"/>
<dbReference type="InterPro" id="IPR008927">
    <property type="entry name" value="6-PGluconate_DH-like_C_sf"/>
</dbReference>
<protein>
    <recommendedName>
        <fullName evidence="5 6">Pyrroline-5-carboxylate reductase</fullName>
        <shortName evidence="5">P5C reductase</shortName>
        <shortName evidence="5">P5CR</shortName>
        <ecNumber evidence="5 6">1.5.1.2</ecNumber>
    </recommendedName>
    <alternativeName>
        <fullName evidence="5">PCA reductase</fullName>
    </alternativeName>
</protein>
<dbReference type="NCBIfam" id="TIGR00112">
    <property type="entry name" value="proC"/>
    <property type="match status" value="1"/>
</dbReference>
<evidence type="ECO:0000256" key="4">
    <source>
        <dbReference type="ARBA" id="ARBA00023002"/>
    </source>
</evidence>
<dbReference type="PANTHER" id="PTHR11645">
    <property type="entry name" value="PYRROLINE-5-CARBOXYLATE REDUCTASE"/>
    <property type="match status" value="1"/>
</dbReference>
<dbReference type="InterPro" id="IPR053790">
    <property type="entry name" value="P5CR-like_CS"/>
</dbReference>
<dbReference type="PANTHER" id="PTHR11645:SF0">
    <property type="entry name" value="PYRROLINE-5-CARBOXYLATE REDUCTASE 3"/>
    <property type="match status" value="1"/>
</dbReference>
<dbReference type="GO" id="GO:0004735">
    <property type="term" value="F:pyrroline-5-carboxylate reductase activity"/>
    <property type="evidence" value="ECO:0007669"/>
    <property type="project" value="UniProtKB-EC"/>
</dbReference>